<proteinExistence type="predicted"/>
<comment type="caution">
    <text evidence="1">The sequence shown here is derived from an EMBL/GenBank/DDBJ whole genome shotgun (WGS) entry which is preliminary data.</text>
</comment>
<keyword evidence="2" id="KW-1185">Reference proteome</keyword>
<name>A0A8J4E8C6_9ACTN</name>
<dbReference type="EMBL" id="BOPG01000081">
    <property type="protein sequence ID" value="GIJ62667.1"/>
    <property type="molecule type" value="Genomic_DNA"/>
</dbReference>
<gene>
    <name evidence="1" type="ORF">Vau01_101830</name>
</gene>
<sequence length="311" mass="35213">MVSSEAAGGLPARLPLLREHAGRRERVVDEHMFRVGDDSGPTFRVQVFIASGLRPVAVVTQLDNEGMSLTNGAERYAAAVWKRYLPAELLPPIWIARQLMTYGTSEIQKDHGFKHVEFEVTGHGELVAHWGPILNVDEMSQLVGGPVDSTRGAGYIRREREEDPTYRFVPMSVLWLARPRPFREKACMATGTPWWRRLGRQLVRRRTAQTCCWYHGGDWHKVSTVAIDLVDRAYVAGVPHEDVADFAFAQVDRSSLTDWEVEAVYSLLAFPIDPGRGRWPRNRGYVNGQHRAQAMLDAGVRRTLVERLEQT</sequence>
<accession>A0A8J4E8C6</accession>
<reference evidence="1" key="1">
    <citation type="submission" date="2021-01" db="EMBL/GenBank/DDBJ databases">
        <title>Whole genome shotgun sequence of Virgisporangium aurantiacum NBRC 16421.</title>
        <authorList>
            <person name="Komaki H."/>
            <person name="Tamura T."/>
        </authorList>
    </citation>
    <scope>NUCLEOTIDE SEQUENCE</scope>
    <source>
        <strain evidence="1">NBRC 16421</strain>
    </source>
</reference>
<protein>
    <submittedName>
        <fullName evidence="1">Uncharacterized protein</fullName>
    </submittedName>
</protein>
<evidence type="ECO:0000313" key="1">
    <source>
        <dbReference type="EMBL" id="GIJ62667.1"/>
    </source>
</evidence>
<dbReference type="Proteomes" id="UP000612585">
    <property type="component" value="Unassembled WGS sequence"/>
</dbReference>
<evidence type="ECO:0000313" key="2">
    <source>
        <dbReference type="Proteomes" id="UP000612585"/>
    </source>
</evidence>
<organism evidence="1 2">
    <name type="scientific">Virgisporangium aurantiacum</name>
    <dbReference type="NCBI Taxonomy" id="175570"/>
    <lineage>
        <taxon>Bacteria</taxon>
        <taxon>Bacillati</taxon>
        <taxon>Actinomycetota</taxon>
        <taxon>Actinomycetes</taxon>
        <taxon>Micromonosporales</taxon>
        <taxon>Micromonosporaceae</taxon>
        <taxon>Virgisporangium</taxon>
    </lineage>
</organism>
<dbReference type="AlphaFoldDB" id="A0A8J4E8C6"/>